<reference evidence="2" key="1">
    <citation type="submission" date="2022-02" db="EMBL/GenBank/DDBJ databases">
        <title>Fredinandcohnia quinoae sp. nov. isolated from Chenopodium quinoa seeds.</title>
        <authorList>
            <person name="Saati-Santamaria Z."/>
            <person name="Flores-Felix J.D."/>
            <person name="Igual J.M."/>
            <person name="Velazquez E."/>
            <person name="Garcia-Fraile P."/>
            <person name="Martinez-Molina E."/>
        </authorList>
    </citation>
    <scope>NUCLEOTIDE SEQUENCE</scope>
    <source>
        <strain evidence="2">SECRCQ15</strain>
    </source>
</reference>
<feature type="domain" description="YhfM-like" evidence="1">
    <location>
        <begin position="6"/>
        <end position="113"/>
    </location>
</feature>
<dbReference type="EMBL" id="JAKTTI010000009">
    <property type="protein sequence ID" value="MCH1625265.1"/>
    <property type="molecule type" value="Genomic_DNA"/>
</dbReference>
<proteinExistence type="predicted"/>
<gene>
    <name evidence="2" type="ORF">MJG50_07990</name>
</gene>
<keyword evidence="3" id="KW-1185">Reference proteome</keyword>
<dbReference type="RefSeq" id="WP_240254431.1">
    <property type="nucleotide sequence ID" value="NZ_JAKTTI010000009.1"/>
</dbReference>
<dbReference type="InterPro" id="IPR058780">
    <property type="entry name" value="YhfM-like_dom"/>
</dbReference>
<comment type="caution">
    <text evidence="2">The sequence shown here is derived from an EMBL/GenBank/DDBJ whole genome shotgun (WGS) entry which is preliminary data.</text>
</comment>
<evidence type="ECO:0000313" key="2">
    <source>
        <dbReference type="EMBL" id="MCH1625265.1"/>
    </source>
</evidence>
<dbReference type="Proteomes" id="UP001431131">
    <property type="component" value="Unassembled WGS sequence"/>
</dbReference>
<dbReference type="Pfam" id="PF26353">
    <property type="entry name" value="YhfM"/>
    <property type="match status" value="1"/>
</dbReference>
<protein>
    <recommendedName>
        <fullName evidence="1">YhfM-like domain-containing protein</fullName>
    </recommendedName>
</protein>
<accession>A0AAW5E1W7</accession>
<evidence type="ECO:0000313" key="3">
    <source>
        <dbReference type="Proteomes" id="UP001431131"/>
    </source>
</evidence>
<dbReference type="AlphaFoldDB" id="A0AAW5E1W7"/>
<evidence type="ECO:0000259" key="1">
    <source>
        <dbReference type="Pfam" id="PF26353"/>
    </source>
</evidence>
<organism evidence="2 3">
    <name type="scientific">Fredinandcohnia quinoae</name>
    <dbReference type="NCBI Taxonomy" id="2918902"/>
    <lineage>
        <taxon>Bacteria</taxon>
        <taxon>Bacillati</taxon>
        <taxon>Bacillota</taxon>
        <taxon>Bacilli</taxon>
        <taxon>Bacillales</taxon>
        <taxon>Bacillaceae</taxon>
        <taxon>Fredinandcohnia</taxon>
    </lineage>
</organism>
<name>A0AAW5E1W7_9BACI</name>
<sequence>MSLLDEKVSRINISKSNGVGDMNQDIILSVDDKKSVAIIEKAIRTAVKQESKIPSGENPDFDIMVEYEGGLPTHALHLWLGNEGEISTLSYMTDTGDVYITTGKTTNQLRDILF</sequence>